<feature type="transmembrane region" description="Helical" evidence="1">
    <location>
        <begin position="159"/>
        <end position="177"/>
    </location>
</feature>
<accession>A0A5R8XZ65</accession>
<gene>
    <name evidence="2" type="ORF">FDK22_12415</name>
</gene>
<comment type="caution">
    <text evidence="2">The sequence shown here is derived from an EMBL/GenBank/DDBJ whole genome shotgun (WGS) entry which is preliminary data.</text>
</comment>
<keyword evidence="1" id="KW-0472">Membrane</keyword>
<protein>
    <submittedName>
        <fullName evidence="2">Uncharacterized protein</fullName>
    </submittedName>
</protein>
<dbReference type="OrthoDB" id="15218at2"/>
<sequence length="180" mass="20711">MFFIFYNIILTAMELPYNDKYAAISLAIYGISSMIKNIYSYRSSYFPEMSISALLKKIKVSEVRPIPCKIKGTIIGKGIPGYIASEDFIIKDETGILYVDYRQPLGLWEFFFGLFKADGFINKEVEVIGWYRRAPIPFIEIQSIKVVDGEINSYSTFRYFQLVLFSIVSVGGLLWLGTYY</sequence>
<proteinExistence type="predicted"/>
<reference evidence="2 3" key="1">
    <citation type="submission" date="2019-05" db="EMBL/GenBank/DDBJ databases">
        <title>Arcobacter sp. nov., isolated from sea sediment.</title>
        <authorList>
            <person name="Kim W."/>
        </authorList>
    </citation>
    <scope>NUCLEOTIDE SEQUENCE [LARGE SCALE GENOMIC DNA]</scope>
    <source>
        <strain evidence="2 3">CAU 1517</strain>
    </source>
</reference>
<dbReference type="EMBL" id="VANU01000005">
    <property type="protein sequence ID" value="TLP37041.1"/>
    <property type="molecule type" value="Genomic_DNA"/>
</dbReference>
<dbReference type="Proteomes" id="UP000308901">
    <property type="component" value="Unassembled WGS sequence"/>
</dbReference>
<keyword evidence="1" id="KW-1133">Transmembrane helix</keyword>
<name>A0A5R8XZ65_9BACT</name>
<dbReference type="AlphaFoldDB" id="A0A5R8XZ65"/>
<organism evidence="2 3">
    <name type="scientific">Arcobacter arenosus</name>
    <dbReference type="NCBI Taxonomy" id="2576037"/>
    <lineage>
        <taxon>Bacteria</taxon>
        <taxon>Pseudomonadati</taxon>
        <taxon>Campylobacterota</taxon>
        <taxon>Epsilonproteobacteria</taxon>
        <taxon>Campylobacterales</taxon>
        <taxon>Arcobacteraceae</taxon>
        <taxon>Arcobacter</taxon>
    </lineage>
</organism>
<evidence type="ECO:0000313" key="3">
    <source>
        <dbReference type="Proteomes" id="UP000308901"/>
    </source>
</evidence>
<keyword evidence="1" id="KW-0812">Transmembrane</keyword>
<dbReference type="RefSeq" id="WP_138153295.1">
    <property type="nucleotide sequence ID" value="NZ_VANU01000005.1"/>
</dbReference>
<keyword evidence="3" id="KW-1185">Reference proteome</keyword>
<evidence type="ECO:0000313" key="2">
    <source>
        <dbReference type="EMBL" id="TLP37041.1"/>
    </source>
</evidence>
<evidence type="ECO:0000256" key="1">
    <source>
        <dbReference type="SAM" id="Phobius"/>
    </source>
</evidence>